<name>A0ABT4ULA2_9BACT</name>
<keyword evidence="9" id="KW-0511">Multifunctional enzyme</keyword>
<keyword evidence="4" id="KW-0121">Carboxypeptidase</keyword>
<dbReference type="InterPro" id="IPR001460">
    <property type="entry name" value="PCN-bd_Tpept"/>
</dbReference>
<keyword evidence="8" id="KW-0378">Hydrolase</keyword>
<dbReference type="NCBIfam" id="TIGR02073">
    <property type="entry name" value="PBP_1c"/>
    <property type="match status" value="1"/>
</dbReference>
<dbReference type="Proteomes" id="UP001210231">
    <property type="component" value="Unassembled WGS sequence"/>
</dbReference>
<keyword evidence="6" id="KW-0328">Glycosyltransferase</keyword>
<sequence length="787" mass="89207">MEIKTSIQKYWNKIKVWGAKRPKLRFGILTLLSLVVIFIILNWCFPLPAKPGYSLIITDSKDQVMHAYLTKDEQWRMETELEEISPLLKKAIIEKEDKYFYYHIGVNPIAIGRAAIKNILRGRRTSGASTITMQVAKLLQPKKRTWGNKFIEAFRAIQLELTYSKDEILQMYLSMLPYGGNIQGVKSAAWMYFNKDPDHLSLAEIAALSVIPNRPSQLIVGKTNDKIVEYRNKLLQEFLAEKIFTEKEIQDAIEEPFEAKRNTTPRLAPHLSYKLMKSYGVAGKNKIQSTIDLNTQLKSEQLVKDYIRALKFRGVNNAAAVIINNKTHKVVSYVGSADFYGLEDAGQVNGAKAIRQPGSTLKPFLYALCIDEGIITPKRIITDINVNYSGYSPENFDKQFDGYVTAENALSRSLNIPAVKLLNQYGVKPFIAQLAECDFVQIKKDQNKLGLSTILGGCGTSLEELTALFSVFANEGRYAKPIYIAADSVRMKKNILSKASAFMITEILTKVNRPDFPISWQSTEKMPQIAWKTGTSYGRRDGWSIGYNKSYTIGVWVGNFSGSSIPDLSGAEMATPLLFKLFNSVDYNSMDNWFEQPDDCDIRMVCGETGMVPSSFCTNIVTDYFIPVISDNKYCNNMQEIPVSIDGKTSYCVQCKPENGYKTKWFKVISPEMQDYYDERKIPYERIPTHNPNCEVVYKEQGPKITSPSHGADYYISTISPEPIALKCLTAMDVAKVYWYINDKFYKTANTNEKIFFMPDAGPIKISCTDDKGRTKNIRINVHKVNM</sequence>
<dbReference type="PANTHER" id="PTHR32282:SF15">
    <property type="entry name" value="PENICILLIN-BINDING PROTEIN 1C"/>
    <property type="match status" value="1"/>
</dbReference>
<dbReference type="Pfam" id="PF00912">
    <property type="entry name" value="Transgly"/>
    <property type="match status" value="1"/>
</dbReference>
<keyword evidence="7" id="KW-0808">Transferase</keyword>
<dbReference type="InterPro" id="IPR011815">
    <property type="entry name" value="PBP_1c"/>
</dbReference>
<evidence type="ECO:0000256" key="9">
    <source>
        <dbReference type="ARBA" id="ARBA00023268"/>
    </source>
</evidence>
<evidence type="ECO:0000256" key="1">
    <source>
        <dbReference type="ARBA" id="ARBA00004752"/>
    </source>
</evidence>
<keyword evidence="5" id="KW-0645">Protease</keyword>
<keyword evidence="12" id="KW-1133">Transmembrane helix</keyword>
<reference evidence="16 17" key="1">
    <citation type="submission" date="2022-12" db="EMBL/GenBank/DDBJ databases">
        <title>Chitinophagaceae gen. sp. nov., a new member of the family Chitinophagaceae, isolated from soil in a chemical factory.</title>
        <authorList>
            <person name="Ke Z."/>
        </authorList>
    </citation>
    <scope>NUCLEOTIDE SEQUENCE [LARGE SCALE GENOMIC DNA]</scope>
    <source>
        <strain evidence="16 17">LY-5</strain>
    </source>
</reference>
<dbReference type="InterPro" id="IPR036950">
    <property type="entry name" value="PBP_transglycosylase"/>
</dbReference>
<dbReference type="Pfam" id="PF06832">
    <property type="entry name" value="BiPBP_C"/>
    <property type="match status" value="1"/>
</dbReference>
<evidence type="ECO:0000256" key="10">
    <source>
        <dbReference type="ARBA" id="ARBA00044770"/>
    </source>
</evidence>
<dbReference type="InterPro" id="IPR012338">
    <property type="entry name" value="Beta-lactam/transpept-like"/>
</dbReference>
<dbReference type="RefSeq" id="WP_407031962.1">
    <property type="nucleotide sequence ID" value="NZ_JAQGEF010000015.1"/>
</dbReference>
<evidence type="ECO:0000256" key="8">
    <source>
        <dbReference type="ARBA" id="ARBA00022801"/>
    </source>
</evidence>
<dbReference type="Gene3D" id="1.10.3810.10">
    <property type="entry name" value="Biosynthetic peptidoglycan transglycosylase-like"/>
    <property type="match status" value="1"/>
</dbReference>
<dbReference type="SUPFAM" id="SSF53955">
    <property type="entry name" value="Lysozyme-like"/>
    <property type="match status" value="1"/>
</dbReference>
<comment type="catalytic activity">
    <reaction evidence="11">
        <text>[GlcNAc-(1-&gt;4)-Mur2Ac(oyl-L-Ala-gamma-D-Glu-L-Lys-D-Ala-D-Ala)](n)-di-trans,octa-cis-undecaprenyl diphosphate + beta-D-GlcNAc-(1-&gt;4)-Mur2Ac(oyl-L-Ala-gamma-D-Glu-L-Lys-D-Ala-D-Ala)-di-trans,octa-cis-undecaprenyl diphosphate = [GlcNAc-(1-&gt;4)-Mur2Ac(oyl-L-Ala-gamma-D-Glu-L-Lys-D-Ala-D-Ala)](n+1)-di-trans,octa-cis-undecaprenyl diphosphate + di-trans,octa-cis-undecaprenyl diphosphate + H(+)</text>
        <dbReference type="Rhea" id="RHEA:23708"/>
        <dbReference type="Rhea" id="RHEA-COMP:9602"/>
        <dbReference type="Rhea" id="RHEA-COMP:9603"/>
        <dbReference type="ChEBI" id="CHEBI:15378"/>
        <dbReference type="ChEBI" id="CHEBI:58405"/>
        <dbReference type="ChEBI" id="CHEBI:60033"/>
        <dbReference type="ChEBI" id="CHEBI:78435"/>
        <dbReference type="EC" id="2.4.99.28"/>
    </reaction>
</comment>
<keyword evidence="17" id="KW-1185">Reference proteome</keyword>
<comment type="similarity">
    <text evidence="2">In the C-terminal section; belongs to the transpeptidase family.</text>
</comment>
<dbReference type="PANTHER" id="PTHR32282">
    <property type="entry name" value="BINDING PROTEIN TRANSPEPTIDASE, PUTATIVE-RELATED"/>
    <property type="match status" value="1"/>
</dbReference>
<feature type="domain" description="Penicillin-binding C-terminal" evidence="15">
    <location>
        <begin position="699"/>
        <end position="780"/>
    </location>
</feature>
<feature type="transmembrane region" description="Helical" evidence="12">
    <location>
        <begin position="24"/>
        <end position="43"/>
    </location>
</feature>
<comment type="pathway">
    <text evidence="1">Cell wall biogenesis; peptidoglycan biosynthesis.</text>
</comment>
<evidence type="ECO:0000259" key="15">
    <source>
        <dbReference type="Pfam" id="PF06832"/>
    </source>
</evidence>
<dbReference type="EC" id="2.4.99.28" evidence="10"/>
<evidence type="ECO:0000256" key="7">
    <source>
        <dbReference type="ARBA" id="ARBA00022679"/>
    </source>
</evidence>
<dbReference type="SUPFAM" id="SSF56601">
    <property type="entry name" value="beta-lactamase/transpeptidase-like"/>
    <property type="match status" value="1"/>
</dbReference>
<comment type="caution">
    <text evidence="16">The sequence shown here is derived from an EMBL/GenBank/DDBJ whole genome shotgun (WGS) entry which is preliminary data.</text>
</comment>
<protein>
    <recommendedName>
        <fullName evidence="10">peptidoglycan glycosyltransferase</fullName>
        <ecNumber evidence="10">2.4.99.28</ecNumber>
    </recommendedName>
</protein>
<dbReference type="InterPro" id="IPR050396">
    <property type="entry name" value="Glycosyltr_51/Transpeptidase"/>
</dbReference>
<feature type="domain" description="Penicillin-binding protein transpeptidase" evidence="13">
    <location>
        <begin position="319"/>
        <end position="558"/>
    </location>
</feature>
<gene>
    <name evidence="16" type="primary">pbpC</name>
    <name evidence="16" type="ORF">O3P16_12515</name>
</gene>
<evidence type="ECO:0000256" key="4">
    <source>
        <dbReference type="ARBA" id="ARBA00022645"/>
    </source>
</evidence>
<evidence type="ECO:0000256" key="3">
    <source>
        <dbReference type="ARBA" id="ARBA00007739"/>
    </source>
</evidence>
<keyword evidence="12" id="KW-0812">Transmembrane</keyword>
<evidence type="ECO:0000256" key="6">
    <source>
        <dbReference type="ARBA" id="ARBA00022676"/>
    </source>
</evidence>
<dbReference type="InterPro" id="IPR009647">
    <property type="entry name" value="PBP_C"/>
</dbReference>
<evidence type="ECO:0000256" key="12">
    <source>
        <dbReference type="SAM" id="Phobius"/>
    </source>
</evidence>
<evidence type="ECO:0000313" key="16">
    <source>
        <dbReference type="EMBL" id="MDA3615636.1"/>
    </source>
</evidence>
<accession>A0ABT4ULA2</accession>
<evidence type="ECO:0000313" key="17">
    <source>
        <dbReference type="Proteomes" id="UP001210231"/>
    </source>
</evidence>
<dbReference type="InterPro" id="IPR001264">
    <property type="entry name" value="Glyco_trans_51"/>
</dbReference>
<dbReference type="EMBL" id="JAQGEF010000015">
    <property type="protein sequence ID" value="MDA3615636.1"/>
    <property type="molecule type" value="Genomic_DNA"/>
</dbReference>
<evidence type="ECO:0000256" key="5">
    <source>
        <dbReference type="ARBA" id="ARBA00022670"/>
    </source>
</evidence>
<comment type="similarity">
    <text evidence="3">In the N-terminal section; belongs to the glycosyltransferase 51 family.</text>
</comment>
<evidence type="ECO:0000259" key="13">
    <source>
        <dbReference type="Pfam" id="PF00905"/>
    </source>
</evidence>
<organism evidence="16 17">
    <name type="scientific">Polluticaenibacter yanchengensis</name>
    <dbReference type="NCBI Taxonomy" id="3014562"/>
    <lineage>
        <taxon>Bacteria</taxon>
        <taxon>Pseudomonadati</taxon>
        <taxon>Bacteroidota</taxon>
        <taxon>Chitinophagia</taxon>
        <taxon>Chitinophagales</taxon>
        <taxon>Chitinophagaceae</taxon>
        <taxon>Polluticaenibacter</taxon>
    </lineage>
</organism>
<dbReference type="Gene3D" id="3.40.710.10">
    <property type="entry name" value="DD-peptidase/beta-lactamase superfamily"/>
    <property type="match status" value="1"/>
</dbReference>
<evidence type="ECO:0000256" key="11">
    <source>
        <dbReference type="ARBA" id="ARBA00049902"/>
    </source>
</evidence>
<dbReference type="Pfam" id="PF00905">
    <property type="entry name" value="Transpeptidase"/>
    <property type="match status" value="1"/>
</dbReference>
<keyword evidence="12" id="KW-0472">Membrane</keyword>
<feature type="domain" description="Glycosyl transferase family 51" evidence="14">
    <location>
        <begin position="67"/>
        <end position="236"/>
    </location>
</feature>
<evidence type="ECO:0000259" key="14">
    <source>
        <dbReference type="Pfam" id="PF00912"/>
    </source>
</evidence>
<dbReference type="InterPro" id="IPR023346">
    <property type="entry name" value="Lysozyme-like_dom_sf"/>
</dbReference>
<proteinExistence type="inferred from homology"/>
<evidence type="ECO:0000256" key="2">
    <source>
        <dbReference type="ARBA" id="ARBA00007090"/>
    </source>
</evidence>